<evidence type="ECO:0000256" key="1">
    <source>
        <dbReference type="SAM" id="Coils"/>
    </source>
</evidence>
<feature type="coiled-coil region" evidence="1">
    <location>
        <begin position="36"/>
        <end position="63"/>
    </location>
</feature>
<organism evidence="2 3">
    <name type="scientific">Brachionus plicatilis</name>
    <name type="common">Marine rotifer</name>
    <name type="synonym">Brachionus muelleri</name>
    <dbReference type="NCBI Taxonomy" id="10195"/>
    <lineage>
        <taxon>Eukaryota</taxon>
        <taxon>Metazoa</taxon>
        <taxon>Spiralia</taxon>
        <taxon>Gnathifera</taxon>
        <taxon>Rotifera</taxon>
        <taxon>Eurotatoria</taxon>
        <taxon>Monogononta</taxon>
        <taxon>Pseudotrocha</taxon>
        <taxon>Ploima</taxon>
        <taxon>Brachionidae</taxon>
        <taxon>Brachionus</taxon>
    </lineage>
</organism>
<accession>A0A3M7RRU5</accession>
<proteinExistence type="predicted"/>
<feature type="coiled-coil region" evidence="1">
    <location>
        <begin position="111"/>
        <end position="195"/>
    </location>
</feature>
<dbReference type="EMBL" id="REGN01002770">
    <property type="protein sequence ID" value="RNA26242.1"/>
    <property type="molecule type" value="Genomic_DNA"/>
</dbReference>
<protein>
    <submittedName>
        <fullName evidence="2">Uncharacterized protein</fullName>
    </submittedName>
</protein>
<dbReference type="OrthoDB" id="2436455at2759"/>
<reference evidence="2 3" key="1">
    <citation type="journal article" date="2018" name="Sci. Rep.">
        <title>Genomic signatures of local adaptation to the degree of environmental predictability in rotifers.</title>
        <authorList>
            <person name="Franch-Gras L."/>
            <person name="Hahn C."/>
            <person name="Garcia-Roger E.M."/>
            <person name="Carmona M.J."/>
            <person name="Serra M."/>
            <person name="Gomez A."/>
        </authorList>
    </citation>
    <scope>NUCLEOTIDE SEQUENCE [LARGE SCALE GENOMIC DNA]</scope>
    <source>
        <strain evidence="2">HYR1</strain>
    </source>
</reference>
<dbReference type="AlphaFoldDB" id="A0A3M7RRU5"/>
<keyword evidence="1" id="KW-0175">Coiled coil</keyword>
<evidence type="ECO:0000313" key="2">
    <source>
        <dbReference type="EMBL" id="RNA26242.1"/>
    </source>
</evidence>
<evidence type="ECO:0000313" key="3">
    <source>
        <dbReference type="Proteomes" id="UP000276133"/>
    </source>
</evidence>
<keyword evidence="3" id="KW-1185">Reference proteome</keyword>
<comment type="caution">
    <text evidence="2">The sequence shown here is derived from an EMBL/GenBank/DDBJ whole genome shotgun (WGS) entry which is preliminary data.</text>
</comment>
<gene>
    <name evidence="2" type="ORF">BpHYR1_013588</name>
</gene>
<sequence length="232" mass="27462">MKLISRALKNSNSSHFLTCKFKIVSNFFKKDDRIYQLELEIKIKKLTNENIKLEENILKTQQKNNFDPNPDLKNSVKKICPLFQKCNGEGNSKSQDGKRHFAIESCPIFRNIDLEKENEKKMKELNLKQKRSVCNLKRAELDKTSEFNSIKATLERKNNSIEQKEYLINELRNENKKMQNLINEKNVKIQILNDTQMNSSNEPKKIKLMSPSREEPYICLYCEKECKNWHEN</sequence>
<name>A0A3M7RRU5_BRAPC</name>
<dbReference type="Proteomes" id="UP000276133">
    <property type="component" value="Unassembled WGS sequence"/>
</dbReference>